<dbReference type="Proteomes" id="UP000788993">
    <property type="component" value="Unassembled WGS sequence"/>
</dbReference>
<organism evidence="1 2">
    <name type="scientific">Ogataea polymorpha</name>
    <dbReference type="NCBI Taxonomy" id="460523"/>
    <lineage>
        <taxon>Eukaryota</taxon>
        <taxon>Fungi</taxon>
        <taxon>Dikarya</taxon>
        <taxon>Ascomycota</taxon>
        <taxon>Saccharomycotina</taxon>
        <taxon>Pichiomycetes</taxon>
        <taxon>Pichiales</taxon>
        <taxon>Pichiaceae</taxon>
        <taxon>Ogataea</taxon>
    </lineage>
</organism>
<gene>
    <name evidence="1" type="ORF">OGATHE_003322</name>
</gene>
<name>A0A9P8P3F5_9ASCO</name>
<sequence>MLRDSSVAWSTRPPWRSLGSFLGLFRFRFSTLVIPLLVLVVDVFDSRGCSPCSSSESVSTSEINAFTLPRPVSAFPPKTTDTRGSEDTEDCNFRNSSWDFGSSNVIIWNATNLKSLNWSTVLSSAEIKCSYRLRRSLILSFSLSSLSYTVKSKQATAGLRSTSGSASTAASRTRAAF</sequence>
<comment type="caution">
    <text evidence="1">The sequence shown here is derived from an EMBL/GenBank/DDBJ whole genome shotgun (WGS) entry which is preliminary data.</text>
</comment>
<reference evidence="1" key="1">
    <citation type="journal article" date="2021" name="Open Biol.">
        <title>Shared evolutionary footprints suggest mitochondrial oxidative damage underlies multiple complex I losses in fungi.</title>
        <authorList>
            <person name="Schikora-Tamarit M.A."/>
            <person name="Marcet-Houben M."/>
            <person name="Nosek J."/>
            <person name="Gabaldon T."/>
        </authorList>
    </citation>
    <scope>NUCLEOTIDE SEQUENCE</scope>
    <source>
        <strain evidence="1">NCAIM Y.01608</strain>
    </source>
</reference>
<proteinExistence type="predicted"/>
<reference evidence="1" key="2">
    <citation type="submission" date="2021-01" db="EMBL/GenBank/DDBJ databases">
        <authorList>
            <person name="Schikora-Tamarit M.A."/>
        </authorList>
    </citation>
    <scope>NUCLEOTIDE SEQUENCE</scope>
    <source>
        <strain evidence="1">NCAIM Y.01608</strain>
    </source>
</reference>
<accession>A0A9P8P3F5</accession>
<dbReference type="AlphaFoldDB" id="A0A9P8P3F5"/>
<protein>
    <submittedName>
        <fullName evidence="1">Uncharacterized protein</fullName>
    </submittedName>
</protein>
<dbReference type="EMBL" id="JAEUBD010001178">
    <property type="protein sequence ID" value="KAH3664507.1"/>
    <property type="molecule type" value="Genomic_DNA"/>
</dbReference>
<evidence type="ECO:0000313" key="2">
    <source>
        <dbReference type="Proteomes" id="UP000788993"/>
    </source>
</evidence>
<keyword evidence="2" id="KW-1185">Reference proteome</keyword>
<evidence type="ECO:0000313" key="1">
    <source>
        <dbReference type="EMBL" id="KAH3664507.1"/>
    </source>
</evidence>